<organism evidence="1">
    <name type="scientific">Rhizophora mucronata</name>
    <name type="common">Asiatic mangrove</name>
    <dbReference type="NCBI Taxonomy" id="61149"/>
    <lineage>
        <taxon>Eukaryota</taxon>
        <taxon>Viridiplantae</taxon>
        <taxon>Streptophyta</taxon>
        <taxon>Embryophyta</taxon>
        <taxon>Tracheophyta</taxon>
        <taxon>Spermatophyta</taxon>
        <taxon>Magnoliopsida</taxon>
        <taxon>eudicotyledons</taxon>
        <taxon>Gunneridae</taxon>
        <taxon>Pentapetalae</taxon>
        <taxon>rosids</taxon>
        <taxon>fabids</taxon>
        <taxon>Malpighiales</taxon>
        <taxon>Rhizophoraceae</taxon>
        <taxon>Rhizophora</taxon>
    </lineage>
</organism>
<proteinExistence type="predicted"/>
<accession>A0A2P2PI94</accession>
<dbReference type="EMBL" id="GGEC01073923">
    <property type="protein sequence ID" value="MBX54407.1"/>
    <property type="molecule type" value="Transcribed_RNA"/>
</dbReference>
<name>A0A2P2PI94_RHIMU</name>
<dbReference type="AlphaFoldDB" id="A0A2P2PI94"/>
<evidence type="ECO:0000313" key="1">
    <source>
        <dbReference type="EMBL" id="MBX54407.1"/>
    </source>
</evidence>
<sequence length="49" mass="5930">MNSRNTKKLFMDKKHEVYIVSVSDNFLNYQDCFCPFNLKLVAQQSHWNF</sequence>
<reference evidence="1" key="1">
    <citation type="submission" date="2018-02" db="EMBL/GenBank/DDBJ databases">
        <title>Rhizophora mucronata_Transcriptome.</title>
        <authorList>
            <person name="Meera S.P."/>
            <person name="Sreeshan A."/>
            <person name="Augustine A."/>
        </authorList>
    </citation>
    <scope>NUCLEOTIDE SEQUENCE</scope>
    <source>
        <tissue evidence="1">Leaf</tissue>
    </source>
</reference>
<protein>
    <submittedName>
        <fullName evidence="1">Uncharacterized protein</fullName>
    </submittedName>
</protein>